<evidence type="ECO:0000313" key="14">
    <source>
        <dbReference type="EMBL" id="STX45599.1"/>
    </source>
</evidence>
<dbReference type="InterPro" id="IPR003613">
    <property type="entry name" value="Ubox_domain"/>
</dbReference>
<dbReference type="Pfam" id="PF04564">
    <property type="entry name" value="U-box"/>
    <property type="match status" value="1"/>
</dbReference>
<dbReference type="Gene3D" id="3.40.50.300">
    <property type="entry name" value="P-loop containing nucleotide triphosphate hydrolases"/>
    <property type="match status" value="1"/>
</dbReference>
<dbReference type="SMART" id="SM00173">
    <property type="entry name" value="RAS"/>
    <property type="match status" value="1"/>
</dbReference>
<dbReference type="GO" id="GO:0004842">
    <property type="term" value="F:ubiquitin-protein transferase activity"/>
    <property type="evidence" value="ECO:0007669"/>
    <property type="project" value="InterPro"/>
</dbReference>
<keyword evidence="6" id="KW-0342">GTP-binding</keyword>
<evidence type="ECO:0000313" key="16">
    <source>
        <dbReference type="Proteomes" id="UP000254476"/>
    </source>
</evidence>
<dbReference type="Proteomes" id="UP000054691">
    <property type="component" value="Unassembled WGS sequence"/>
</dbReference>
<keyword evidence="7" id="KW-0472">Membrane</keyword>
<accession>A0A378JDR2</accession>
<dbReference type="FunFam" id="3.40.50.300:FF:000983">
    <property type="entry name" value="Rho family GTPase"/>
    <property type="match status" value="1"/>
</dbReference>
<dbReference type="InterPro" id="IPR027417">
    <property type="entry name" value="P-loop_NTPase"/>
</dbReference>
<dbReference type="SUPFAM" id="SSF57850">
    <property type="entry name" value="RING/U-box"/>
    <property type="match status" value="2"/>
</dbReference>
<feature type="coiled-coil region" evidence="10">
    <location>
        <begin position="465"/>
        <end position="492"/>
    </location>
</feature>
<evidence type="ECO:0000256" key="7">
    <source>
        <dbReference type="ARBA" id="ARBA00023136"/>
    </source>
</evidence>
<keyword evidence="8" id="KW-0449">Lipoprotein</keyword>
<evidence type="ECO:0000256" key="3">
    <source>
        <dbReference type="ARBA" id="ARBA00022475"/>
    </source>
</evidence>
<dbReference type="GO" id="GO:0005525">
    <property type="term" value="F:GTP binding"/>
    <property type="evidence" value="ECO:0007669"/>
    <property type="project" value="UniProtKB-KW"/>
</dbReference>
<dbReference type="PROSITE" id="PS51421">
    <property type="entry name" value="RAS"/>
    <property type="match status" value="1"/>
</dbReference>
<gene>
    <name evidence="13" type="ORF">Lgra_2421</name>
    <name evidence="14" type="ORF">NCTC12388_02341</name>
</gene>
<dbReference type="AlphaFoldDB" id="A0A378JDR2"/>
<evidence type="ECO:0000256" key="11">
    <source>
        <dbReference type="SAM" id="MobiDB-lite"/>
    </source>
</evidence>
<evidence type="ECO:0000256" key="6">
    <source>
        <dbReference type="ARBA" id="ARBA00023134"/>
    </source>
</evidence>
<dbReference type="SMART" id="SM00174">
    <property type="entry name" value="RHO"/>
    <property type="match status" value="1"/>
</dbReference>
<dbReference type="PROSITE" id="PS51419">
    <property type="entry name" value="RAB"/>
    <property type="match status" value="1"/>
</dbReference>
<keyword evidence="3" id="KW-1003">Cell membrane</keyword>
<dbReference type="GO" id="GO:0007264">
    <property type="term" value="P:small GTPase-mediated signal transduction"/>
    <property type="evidence" value="ECO:0007669"/>
    <property type="project" value="InterPro"/>
</dbReference>
<evidence type="ECO:0000256" key="4">
    <source>
        <dbReference type="ARBA" id="ARBA00022481"/>
    </source>
</evidence>
<evidence type="ECO:0000256" key="9">
    <source>
        <dbReference type="ARBA" id="ARBA00023289"/>
    </source>
</evidence>
<dbReference type="PANTHER" id="PTHR24072">
    <property type="entry name" value="RHO FAMILY GTPASE"/>
    <property type="match status" value="1"/>
</dbReference>
<keyword evidence="5" id="KW-0547">Nucleotide-binding</keyword>
<keyword evidence="14" id="KW-0687">Ribonucleoprotein</keyword>
<evidence type="ECO:0000259" key="12">
    <source>
        <dbReference type="Pfam" id="PF04564"/>
    </source>
</evidence>
<dbReference type="InterPro" id="IPR001806">
    <property type="entry name" value="Small_GTPase"/>
</dbReference>
<sequence length="781" mass="88836">MPNIKQIVASYGVDIPEYIEYVHIPDNISNTNALIDFLNNYQSISNSGMDPETLQIDKQTFIQDLRNYQKFIDEAIQQQISYSYQEKSQHEPSKYQQAVMVSSSSSSSSASNSGTFSDKQQLVIDQMRVLLSCPIYLDILKKANGTPSLQHTFIDPVTTPNGYTYEKKWLISYLAQNGQKTPTGERINNADQQLIPNLFIKDAADNFRSRQSIAEQNLSDPILFGPLDKNAVLSPYGHTYDLDNITQLTKCPFTRKPLSKDKFRPNLLIQEVAKFYNDNIDIFEPKPLTSVSPPTSVSDFENIHLNFAVRALRDLINRFPQDTPDNSPSGRMKNGLTALYTVMHDIGQNSASLKKLGLIINSLSTLIIPENRNVLRNNGISQLQLANSLHDSFSVLRDLIEKNAVQIDQIEPVQVGRAKNYLSKCNLFLDEISLRQHMFTPNSGVLFASSQRNDKFSKMVIRKQNNQYTIEIDVATENRSKIEENIQNFLTQVTNSTKYKVQSIDTEKGFLIRIQTSFDPYILCGFINFGWLSEQDINDINPDLLQRYEKSMFKNAMEHKSKEVKKEFYMFESLFNFFKGKDSNTTVYAPIQVKDNMKMVVVGDNGVGKTSFLHAFTNGEFPFDYVPHYNENPHVTFEYDSQTVALDLWDTVGSEEYARIRSLSYPNTDAFIVCYNVCDKRSLDHVQEFWYPELHHHCPNAKIILVGLKEDLRYNPIQGAAGRTLVTSEEGEAVARKIGAYSHVIVSALEQRNLSTPFYQAIEAVSAGLEQSKNDTSPFLI</sequence>
<dbReference type="CDD" id="cd00157">
    <property type="entry name" value="Rho"/>
    <property type="match status" value="1"/>
</dbReference>
<dbReference type="PRINTS" id="PR00449">
    <property type="entry name" value="RASTRNSFRMNG"/>
</dbReference>
<keyword evidence="10" id="KW-0175">Coiled coil</keyword>
<evidence type="ECO:0000256" key="5">
    <source>
        <dbReference type="ARBA" id="ARBA00022741"/>
    </source>
</evidence>
<dbReference type="InterPro" id="IPR005225">
    <property type="entry name" value="Small_GTP-bd"/>
</dbReference>
<dbReference type="Pfam" id="PF00071">
    <property type="entry name" value="Ras"/>
    <property type="match status" value="1"/>
</dbReference>
<organism evidence="14 16">
    <name type="scientific">Legionella gratiana</name>
    <dbReference type="NCBI Taxonomy" id="45066"/>
    <lineage>
        <taxon>Bacteria</taxon>
        <taxon>Pseudomonadati</taxon>
        <taxon>Pseudomonadota</taxon>
        <taxon>Gammaproteobacteria</taxon>
        <taxon>Legionellales</taxon>
        <taxon>Legionellaceae</taxon>
        <taxon>Legionella</taxon>
    </lineage>
</organism>
<keyword evidence="15" id="KW-1185">Reference proteome</keyword>
<dbReference type="EMBL" id="UGOB01000001">
    <property type="protein sequence ID" value="STX45599.1"/>
    <property type="molecule type" value="Genomic_DNA"/>
</dbReference>
<keyword evidence="4" id="KW-0488">Methylation</keyword>
<evidence type="ECO:0000256" key="8">
    <source>
        <dbReference type="ARBA" id="ARBA00023288"/>
    </source>
</evidence>
<feature type="compositionally biased region" description="Low complexity" evidence="11">
    <location>
        <begin position="102"/>
        <end position="113"/>
    </location>
</feature>
<evidence type="ECO:0000256" key="1">
    <source>
        <dbReference type="ARBA" id="ARBA00004342"/>
    </source>
</evidence>
<evidence type="ECO:0000256" key="2">
    <source>
        <dbReference type="ARBA" id="ARBA00010142"/>
    </source>
</evidence>
<dbReference type="NCBIfam" id="TIGR00231">
    <property type="entry name" value="small_GTP"/>
    <property type="match status" value="1"/>
</dbReference>
<feature type="region of interest" description="Disordered" evidence="11">
    <location>
        <begin position="93"/>
        <end position="115"/>
    </location>
</feature>
<dbReference type="Proteomes" id="UP000254476">
    <property type="component" value="Unassembled WGS sequence"/>
</dbReference>
<dbReference type="STRING" id="45066.Lgra_2421"/>
<comment type="similarity">
    <text evidence="2">Belongs to the small GTPase superfamily. Rho family.</text>
</comment>
<dbReference type="GO" id="GO:0005840">
    <property type="term" value="C:ribosome"/>
    <property type="evidence" value="ECO:0007669"/>
    <property type="project" value="UniProtKB-KW"/>
</dbReference>
<evidence type="ECO:0000313" key="13">
    <source>
        <dbReference type="EMBL" id="KTD09186.1"/>
    </source>
</evidence>
<protein>
    <submittedName>
        <fullName evidence="13">Ras family protein</fullName>
    </submittedName>
    <submittedName>
        <fullName evidence="14">Ribosomal protein L23</fullName>
    </submittedName>
</protein>
<keyword evidence="9" id="KW-0636">Prenylation</keyword>
<proteinExistence type="inferred from homology"/>
<dbReference type="SMART" id="SM00175">
    <property type="entry name" value="RAB"/>
    <property type="match status" value="1"/>
</dbReference>
<dbReference type="EMBL" id="LNYE01000023">
    <property type="protein sequence ID" value="KTD09186.1"/>
    <property type="molecule type" value="Genomic_DNA"/>
</dbReference>
<comment type="subcellular location">
    <subcellularLocation>
        <location evidence="1">Cell membrane</location>
        <topology evidence="1">Lipid-anchor</topology>
        <orientation evidence="1">Cytoplasmic side</orientation>
    </subcellularLocation>
</comment>
<dbReference type="InterPro" id="IPR013083">
    <property type="entry name" value="Znf_RING/FYVE/PHD"/>
</dbReference>
<dbReference type="PROSITE" id="PS51420">
    <property type="entry name" value="RHO"/>
    <property type="match status" value="1"/>
</dbReference>
<dbReference type="Gene3D" id="3.30.40.10">
    <property type="entry name" value="Zinc/RING finger domain, C3HC4 (zinc finger)"/>
    <property type="match status" value="2"/>
</dbReference>
<reference evidence="13 15" key="1">
    <citation type="submission" date="2015-11" db="EMBL/GenBank/DDBJ databases">
        <title>Genomic analysis of 38 Legionella species identifies large and diverse effector repertoires.</title>
        <authorList>
            <person name="Burstein D."/>
            <person name="Amaro F."/>
            <person name="Zusman T."/>
            <person name="Lifshitz Z."/>
            <person name="Cohen O."/>
            <person name="Gilbert J.A."/>
            <person name="Pupko T."/>
            <person name="Shuman H.A."/>
            <person name="Segal G."/>
        </authorList>
    </citation>
    <scope>NUCLEOTIDE SEQUENCE [LARGE SCALE GENOMIC DNA]</scope>
    <source>
        <strain evidence="13 15">Lyon 8420412</strain>
    </source>
</reference>
<dbReference type="InterPro" id="IPR003578">
    <property type="entry name" value="Small_GTPase_Rho"/>
</dbReference>
<dbReference type="GO" id="GO:0003924">
    <property type="term" value="F:GTPase activity"/>
    <property type="evidence" value="ECO:0007669"/>
    <property type="project" value="InterPro"/>
</dbReference>
<keyword evidence="14" id="KW-0689">Ribosomal protein</keyword>
<evidence type="ECO:0000256" key="10">
    <source>
        <dbReference type="SAM" id="Coils"/>
    </source>
</evidence>
<reference evidence="14 16" key="2">
    <citation type="submission" date="2018-06" db="EMBL/GenBank/DDBJ databases">
        <authorList>
            <consortium name="Pathogen Informatics"/>
            <person name="Doyle S."/>
        </authorList>
    </citation>
    <scope>NUCLEOTIDE SEQUENCE [LARGE SCALE GENOMIC DNA]</scope>
    <source>
        <strain evidence="14 16">NCTC12388</strain>
    </source>
</reference>
<feature type="domain" description="U-box" evidence="12">
    <location>
        <begin position="153"/>
        <end position="211"/>
    </location>
</feature>
<evidence type="ECO:0000313" key="15">
    <source>
        <dbReference type="Proteomes" id="UP000054691"/>
    </source>
</evidence>
<dbReference type="OrthoDB" id="5651416at2"/>
<dbReference type="GO" id="GO:0005886">
    <property type="term" value="C:plasma membrane"/>
    <property type="evidence" value="ECO:0007669"/>
    <property type="project" value="UniProtKB-SubCell"/>
</dbReference>
<name>A0A378JDR2_9GAMM</name>
<dbReference type="GO" id="GO:0016567">
    <property type="term" value="P:protein ubiquitination"/>
    <property type="evidence" value="ECO:0007669"/>
    <property type="project" value="InterPro"/>
</dbReference>
<dbReference type="RefSeq" id="WP_058499536.1">
    <property type="nucleotide sequence ID" value="NZ_CAAAHW010000021.1"/>
</dbReference>
<dbReference type="SUPFAM" id="SSF52540">
    <property type="entry name" value="P-loop containing nucleoside triphosphate hydrolases"/>
    <property type="match status" value="1"/>
</dbReference>